<name>A0A067MB04_BOTB1</name>
<reference evidence="2" key="1">
    <citation type="journal article" date="2014" name="Proc. Natl. Acad. Sci. U.S.A.">
        <title>Extensive sampling of basidiomycete genomes demonstrates inadequacy of the white-rot/brown-rot paradigm for wood decay fungi.</title>
        <authorList>
            <person name="Riley R."/>
            <person name="Salamov A.A."/>
            <person name="Brown D.W."/>
            <person name="Nagy L.G."/>
            <person name="Floudas D."/>
            <person name="Held B.W."/>
            <person name="Levasseur A."/>
            <person name="Lombard V."/>
            <person name="Morin E."/>
            <person name="Otillar R."/>
            <person name="Lindquist E.A."/>
            <person name="Sun H."/>
            <person name="LaButti K.M."/>
            <person name="Schmutz J."/>
            <person name="Jabbour D."/>
            <person name="Luo H."/>
            <person name="Baker S.E."/>
            <person name="Pisabarro A.G."/>
            <person name="Walton J.D."/>
            <person name="Blanchette R.A."/>
            <person name="Henrissat B."/>
            <person name="Martin F."/>
            <person name="Cullen D."/>
            <person name="Hibbett D.S."/>
            <person name="Grigoriev I.V."/>
        </authorList>
    </citation>
    <scope>NUCLEOTIDE SEQUENCE [LARGE SCALE GENOMIC DNA]</scope>
    <source>
        <strain evidence="2">FD-172 SS1</strain>
    </source>
</reference>
<evidence type="ECO:0000313" key="2">
    <source>
        <dbReference type="Proteomes" id="UP000027195"/>
    </source>
</evidence>
<dbReference type="Proteomes" id="UP000027195">
    <property type="component" value="Unassembled WGS sequence"/>
</dbReference>
<organism evidence="1 2">
    <name type="scientific">Botryobasidium botryosum (strain FD-172 SS1)</name>
    <dbReference type="NCBI Taxonomy" id="930990"/>
    <lineage>
        <taxon>Eukaryota</taxon>
        <taxon>Fungi</taxon>
        <taxon>Dikarya</taxon>
        <taxon>Basidiomycota</taxon>
        <taxon>Agaricomycotina</taxon>
        <taxon>Agaricomycetes</taxon>
        <taxon>Cantharellales</taxon>
        <taxon>Botryobasidiaceae</taxon>
        <taxon>Botryobasidium</taxon>
    </lineage>
</organism>
<proteinExistence type="predicted"/>
<protein>
    <submittedName>
        <fullName evidence="1">Uncharacterized protein</fullName>
    </submittedName>
</protein>
<dbReference type="EMBL" id="KL198083">
    <property type="protein sequence ID" value="KDQ09062.1"/>
    <property type="molecule type" value="Genomic_DNA"/>
</dbReference>
<gene>
    <name evidence="1" type="ORF">BOTBODRAFT_179391</name>
</gene>
<accession>A0A067MB04</accession>
<dbReference type="InParanoid" id="A0A067MB04"/>
<sequence length="167" mass="19082">MQRAAALEFAQLRTCKINPINYGVLLGLYAHLKWTIGHMVPVPPHVRQTSFILCLPEVAACFGMGLHNLDLNLTSPLDELAFKDRLLGVYKSLGYQEAMERWSSAYMFQRMTKVNFIPLTSGLQTEAARGCPKLSFLNQCPIFFPMPEENIRLGYCWLQFHGWHGYL</sequence>
<dbReference type="HOGENOM" id="CLU_1594260_0_0_1"/>
<keyword evidence="2" id="KW-1185">Reference proteome</keyword>
<dbReference type="AlphaFoldDB" id="A0A067MB04"/>
<evidence type="ECO:0000313" key="1">
    <source>
        <dbReference type="EMBL" id="KDQ09062.1"/>
    </source>
</evidence>